<dbReference type="InterPro" id="IPR020845">
    <property type="entry name" value="AMP-binding_CS"/>
</dbReference>
<dbReference type="InterPro" id="IPR045851">
    <property type="entry name" value="AMP-bd_C_sf"/>
</dbReference>
<evidence type="ECO:0000259" key="1">
    <source>
        <dbReference type="Pfam" id="PF00501"/>
    </source>
</evidence>
<sequence length="644" mass="71820">MQDKIIGAREVEHDDFSNYRQKYPGRRKRNRTWKHKVESLAKLTPRRLAVAQGERRLNWDEFNRACNRLAHGLEGIGVKKEDRVAICGFNSIEWITCYFAISKLGAVPVNVNPRFIPEEIAYVLEDSDAVVCLVEGVYASAVLAAQAALPGLKKVVVYEVGKQPAEVPADALVLDDILSTDESNPPVKVYNDDFSFLMYTGGTTGYPKGTVWDGEQRVHGLDVVILNGLIPVIDRLFELPKGALRGYLSVVTDSQKTLDVLTWIFSRKLVRAALQSRLSKEMFYGSFRIMLGRPRMIKLLSLMQREGVKTIPVSPLFHGAAYELAFCFIGAMGGATVFLPTPHPFSPREFWETVEQQRAQQALIVGDAFAIPMLEELKRAEREERPYRTRSLWAMISSGVRWSPHVKKEMMEHVPHMVVQDVMGASETSAGFAEMNISTDEKIKLAGTKLAKAAGGIYKHELFPSRVVNPETGEDVRPGSGDIGEFLYGGWMALGYWKCPAKTANDFRVLDGKRWFFVGDAGTLDGDGKFNLIGRTGSYMINTGGEKVYSEEVEGILKEHPAVLDCAVIGMPDPRWGQVVTALVELKEEVTAASDEIIDYCRSRMADYKRPRKLFFVEKIPRAAAGKIDRAIAIELVSEQASAE</sequence>
<proteinExistence type="predicted"/>
<evidence type="ECO:0008006" key="5">
    <source>
        <dbReference type="Google" id="ProtNLM"/>
    </source>
</evidence>
<dbReference type="EMBL" id="MELK01000016">
    <property type="protein sequence ID" value="OFW59378.1"/>
    <property type="molecule type" value="Genomic_DNA"/>
</dbReference>
<dbReference type="InterPro" id="IPR000873">
    <property type="entry name" value="AMP-dep_synth/lig_dom"/>
</dbReference>
<dbReference type="Gene3D" id="3.30.300.30">
    <property type="match status" value="1"/>
</dbReference>
<dbReference type="PROSITE" id="PS00455">
    <property type="entry name" value="AMP_BINDING"/>
    <property type="match status" value="1"/>
</dbReference>
<accession>A0A1F2WR72</accession>
<dbReference type="PANTHER" id="PTHR43767:SF1">
    <property type="entry name" value="NONRIBOSOMAL PEPTIDE SYNTHASE PES1 (EUROFUNG)-RELATED"/>
    <property type="match status" value="1"/>
</dbReference>
<dbReference type="SUPFAM" id="SSF56801">
    <property type="entry name" value="Acetyl-CoA synthetase-like"/>
    <property type="match status" value="2"/>
</dbReference>
<dbReference type="Pfam" id="PF13193">
    <property type="entry name" value="AMP-binding_C"/>
    <property type="match status" value="1"/>
</dbReference>
<comment type="caution">
    <text evidence="3">The sequence shown here is derived from an EMBL/GenBank/DDBJ whole genome shotgun (WGS) entry which is preliminary data.</text>
</comment>
<protein>
    <recommendedName>
        <fullName evidence="5">Long-chain fatty acid--CoA ligase</fullName>
    </recommendedName>
</protein>
<feature type="domain" description="AMP-dependent synthetase/ligase" evidence="1">
    <location>
        <begin position="41"/>
        <end position="212"/>
    </location>
</feature>
<dbReference type="Pfam" id="PF00501">
    <property type="entry name" value="AMP-binding"/>
    <property type="match status" value="2"/>
</dbReference>
<evidence type="ECO:0000259" key="2">
    <source>
        <dbReference type="Pfam" id="PF13193"/>
    </source>
</evidence>
<feature type="domain" description="AMP-binding enzyme C-terminal" evidence="2">
    <location>
        <begin position="552"/>
        <end position="627"/>
    </location>
</feature>
<name>A0A1F2WR72_9ACTN</name>
<dbReference type="Proteomes" id="UP000177876">
    <property type="component" value="Unassembled WGS sequence"/>
</dbReference>
<gene>
    <name evidence="3" type="ORF">A2Y75_11135</name>
</gene>
<dbReference type="PANTHER" id="PTHR43767">
    <property type="entry name" value="LONG-CHAIN-FATTY-ACID--COA LIGASE"/>
    <property type="match status" value="1"/>
</dbReference>
<dbReference type="Gene3D" id="3.40.50.12780">
    <property type="entry name" value="N-terminal domain of ligase-like"/>
    <property type="match status" value="1"/>
</dbReference>
<dbReference type="AlphaFoldDB" id="A0A1F2WR72"/>
<organism evidence="3 4">
    <name type="scientific">Candidatus Solincola sediminis</name>
    <dbReference type="NCBI Taxonomy" id="1797199"/>
    <lineage>
        <taxon>Bacteria</taxon>
        <taxon>Bacillati</taxon>
        <taxon>Actinomycetota</taxon>
        <taxon>Candidatus Geothermincolia</taxon>
        <taxon>Candidatus Geothermincolales</taxon>
        <taxon>Candidatus Geothermincolaceae</taxon>
        <taxon>Candidatus Solincola</taxon>
    </lineage>
</organism>
<dbReference type="Gene3D" id="3.40.50.980">
    <property type="match status" value="1"/>
</dbReference>
<dbReference type="InterPro" id="IPR042099">
    <property type="entry name" value="ANL_N_sf"/>
</dbReference>
<dbReference type="STRING" id="1797197.A2Y75_11135"/>
<reference evidence="3 4" key="1">
    <citation type="journal article" date="2016" name="Nat. Commun.">
        <title>Thousands of microbial genomes shed light on interconnected biogeochemical processes in an aquifer system.</title>
        <authorList>
            <person name="Anantharaman K."/>
            <person name="Brown C.T."/>
            <person name="Hug L.A."/>
            <person name="Sharon I."/>
            <person name="Castelle C.J."/>
            <person name="Probst A.J."/>
            <person name="Thomas B.C."/>
            <person name="Singh A."/>
            <person name="Wilkins M.J."/>
            <person name="Karaoz U."/>
            <person name="Brodie E.L."/>
            <person name="Williams K.H."/>
            <person name="Hubbard S.S."/>
            <person name="Banfield J.F."/>
        </authorList>
    </citation>
    <scope>NUCLEOTIDE SEQUENCE [LARGE SCALE GENOMIC DNA]</scope>
</reference>
<dbReference type="InterPro" id="IPR025110">
    <property type="entry name" value="AMP-bd_C"/>
</dbReference>
<evidence type="ECO:0000313" key="3">
    <source>
        <dbReference type="EMBL" id="OFW59378.1"/>
    </source>
</evidence>
<feature type="domain" description="AMP-dependent synthetase/ligase" evidence="1">
    <location>
        <begin position="310"/>
        <end position="497"/>
    </location>
</feature>
<dbReference type="InterPro" id="IPR050237">
    <property type="entry name" value="ATP-dep_AMP-bd_enzyme"/>
</dbReference>
<dbReference type="GO" id="GO:0016878">
    <property type="term" value="F:acid-thiol ligase activity"/>
    <property type="evidence" value="ECO:0007669"/>
    <property type="project" value="UniProtKB-ARBA"/>
</dbReference>
<evidence type="ECO:0000313" key="4">
    <source>
        <dbReference type="Proteomes" id="UP000177876"/>
    </source>
</evidence>